<accession>A0A9J6PC98</accession>
<sequence>MTARTATEVSTSTLYCFELSFDAVPGSLERVLGEFSKRDMVPVRLGTRPVALEGPGDCALGLEVWVDTRDAHTADVIAAKLQVMPHMRTVTLARVAGSVQAAA</sequence>
<proteinExistence type="predicted"/>
<reference evidence="1" key="1">
    <citation type="submission" date="2022-06" db="EMBL/GenBank/DDBJ databases">
        <title>Isolation and Genomics of Futiania mangrovii gen. nov., sp. nov., a Rare and Metabolically-versatile member in the Class Alphaproteobacteria.</title>
        <authorList>
            <person name="Liu L."/>
            <person name="Huang W.-C."/>
            <person name="Pan J."/>
            <person name="Li J."/>
            <person name="Huang Y."/>
            <person name="Du H."/>
            <person name="Liu Y."/>
            <person name="Li M."/>
        </authorList>
    </citation>
    <scope>NUCLEOTIDE SEQUENCE</scope>
    <source>
        <strain evidence="1">FT118</strain>
    </source>
</reference>
<gene>
    <name evidence="1" type="ORF">NJQ99_03200</name>
</gene>
<dbReference type="RefSeq" id="WP_269331353.1">
    <property type="nucleotide sequence ID" value="NZ_JAMZFT010000001.1"/>
</dbReference>
<dbReference type="EMBL" id="JAMZFT010000001">
    <property type="protein sequence ID" value="MCP1335408.1"/>
    <property type="molecule type" value="Genomic_DNA"/>
</dbReference>
<keyword evidence="2" id="KW-1185">Reference proteome</keyword>
<protein>
    <submittedName>
        <fullName evidence="1">Uncharacterized protein</fullName>
    </submittedName>
</protein>
<organism evidence="1 2">
    <name type="scientific">Futiania mangrovi</name>
    <dbReference type="NCBI Taxonomy" id="2959716"/>
    <lineage>
        <taxon>Bacteria</taxon>
        <taxon>Pseudomonadati</taxon>
        <taxon>Pseudomonadota</taxon>
        <taxon>Alphaproteobacteria</taxon>
        <taxon>Futianiales</taxon>
        <taxon>Futianiaceae</taxon>
        <taxon>Futiania</taxon>
    </lineage>
</organism>
<dbReference type="AlphaFoldDB" id="A0A9J6PC98"/>
<comment type="caution">
    <text evidence="1">The sequence shown here is derived from an EMBL/GenBank/DDBJ whole genome shotgun (WGS) entry which is preliminary data.</text>
</comment>
<name>A0A9J6PC98_9PROT</name>
<evidence type="ECO:0000313" key="2">
    <source>
        <dbReference type="Proteomes" id="UP001055804"/>
    </source>
</evidence>
<evidence type="ECO:0000313" key="1">
    <source>
        <dbReference type="EMBL" id="MCP1335408.1"/>
    </source>
</evidence>
<dbReference type="Proteomes" id="UP001055804">
    <property type="component" value="Unassembled WGS sequence"/>
</dbReference>